<evidence type="ECO:0000313" key="9">
    <source>
        <dbReference type="EMBL" id="BCE87008.1"/>
    </source>
</evidence>
<evidence type="ECO:0000313" key="2">
    <source>
        <dbReference type="EMBL" id="BCE34773.1"/>
    </source>
</evidence>
<reference evidence="1" key="2">
    <citation type="submission" date="2020-05" db="EMBL/GenBank/DDBJ databases">
        <title>Complete genome sequence of Bradyrhizobium diazoefficiens XF2 isolated from soybean nodule.</title>
        <authorList>
            <person name="Noda R."/>
            <person name="Kakizaki K."/>
            <person name="Minamisawa K."/>
        </authorList>
    </citation>
    <scope>NUCLEOTIDE SEQUENCE</scope>
    <source>
        <strain evidence="1">XF2</strain>
    </source>
</reference>
<dbReference type="EMBL" id="AP023099">
    <property type="protein sequence ID" value="BCE95969.1"/>
    <property type="molecule type" value="Genomic_DNA"/>
</dbReference>
<reference evidence="10" key="1">
    <citation type="submission" date="2020-05" db="EMBL/GenBank/DDBJ databases">
        <title>Complete genome sequence of Bradyrhizobium diazoefficiens XF10 isolated from soybean nodule.</title>
        <authorList>
            <person name="Noda R."/>
            <person name="Kakizaki K."/>
            <person name="Minamisawa K."/>
        </authorList>
    </citation>
    <scope>NUCLEOTIDE SEQUENCE</scope>
    <source>
        <strain evidence="10">XF10</strain>
    </source>
</reference>
<evidence type="ECO:0000313" key="3">
    <source>
        <dbReference type="EMBL" id="BCE40025.1"/>
    </source>
</evidence>
<dbReference type="EMBL" id="AP023097">
    <property type="protein sequence ID" value="BCE77047.1"/>
    <property type="molecule type" value="Genomic_DNA"/>
</dbReference>
<gene>
    <name evidence="10" type="ORF">XF10B_87670</name>
    <name evidence="1" type="ORF">XF2B_12260</name>
    <name evidence="2" type="ORF">XF2B_85420</name>
    <name evidence="3" type="ORF">XF3B_50560</name>
    <name evidence="4" type="ORF">XF3B_84910</name>
    <name evidence="5" type="ORF">XF8B_71580</name>
    <name evidence="6" type="ORF">XF8B_84910</name>
    <name evidence="7" type="ORF">XF9B_50450</name>
    <name evidence="8" type="ORF">XF9B_55760</name>
    <name evidence="9" type="ORF">XF9B_84290</name>
</gene>
<protein>
    <submittedName>
        <fullName evidence="10">Uncharacterized protein</fullName>
    </submittedName>
</protein>
<dbReference type="EMBL" id="AP023092">
    <property type="protein sequence ID" value="BCE27457.1"/>
    <property type="molecule type" value="Genomic_DNA"/>
</dbReference>
<evidence type="ECO:0000313" key="8">
    <source>
        <dbReference type="EMBL" id="BCE84155.1"/>
    </source>
</evidence>
<dbReference type="EMBL" id="AP023098">
    <property type="protein sequence ID" value="BCE83624.1"/>
    <property type="molecule type" value="Genomic_DNA"/>
</dbReference>
<evidence type="ECO:0000313" key="1">
    <source>
        <dbReference type="EMBL" id="BCE27457.1"/>
    </source>
</evidence>
<proteinExistence type="predicted"/>
<dbReference type="EMBL" id="AP023098">
    <property type="protein sequence ID" value="BCE84155.1"/>
    <property type="molecule type" value="Genomic_DNA"/>
</dbReference>
<evidence type="ECO:0000313" key="7">
    <source>
        <dbReference type="EMBL" id="BCE83624.1"/>
    </source>
</evidence>
<evidence type="ECO:0000313" key="5">
    <source>
        <dbReference type="EMBL" id="BCE77047.1"/>
    </source>
</evidence>
<dbReference type="EMBL" id="AP023093">
    <property type="protein sequence ID" value="BCE43460.1"/>
    <property type="molecule type" value="Genomic_DNA"/>
</dbReference>
<reference evidence="7" key="5">
    <citation type="submission" date="2020-05" db="EMBL/GenBank/DDBJ databases">
        <title>Complete genome sequence of Bradyrhizobium diazoefficiens XF9 isolated from soybean nodule.</title>
        <authorList>
            <person name="Noda R."/>
            <person name="Kakizaki K."/>
            <person name="Minamisawa K."/>
        </authorList>
    </citation>
    <scope>NUCLEOTIDE SEQUENCE</scope>
    <source>
        <strain evidence="7">XF9</strain>
    </source>
</reference>
<evidence type="ECO:0000313" key="10">
    <source>
        <dbReference type="EMBL" id="BCE95969.1"/>
    </source>
</evidence>
<accession>A0A810D893</accession>
<dbReference type="EMBL" id="AP023093">
    <property type="protein sequence ID" value="BCE40025.1"/>
    <property type="molecule type" value="Genomic_DNA"/>
</dbReference>
<evidence type="ECO:0000313" key="4">
    <source>
        <dbReference type="EMBL" id="BCE43460.1"/>
    </source>
</evidence>
<dbReference type="EMBL" id="AP023097">
    <property type="protein sequence ID" value="BCE78380.1"/>
    <property type="molecule type" value="Genomic_DNA"/>
</dbReference>
<reference evidence="5" key="4">
    <citation type="submission" date="2020-05" db="EMBL/GenBank/DDBJ databases">
        <title>Complete genome sequence of Bradyrhizobium diazoefficiens XF8 isolated from soybean nodule.</title>
        <authorList>
            <person name="Noda R."/>
            <person name="Kakizaki K."/>
            <person name="Minamisawa K."/>
        </authorList>
    </citation>
    <scope>NUCLEOTIDE SEQUENCE</scope>
    <source>
        <strain evidence="5">XF8</strain>
    </source>
</reference>
<evidence type="ECO:0000313" key="6">
    <source>
        <dbReference type="EMBL" id="BCE78380.1"/>
    </source>
</evidence>
<organism evidence="10">
    <name type="scientific">Bradyrhizobium diazoefficiens</name>
    <dbReference type="NCBI Taxonomy" id="1355477"/>
    <lineage>
        <taxon>Bacteria</taxon>
        <taxon>Pseudomonadati</taxon>
        <taxon>Pseudomonadota</taxon>
        <taxon>Alphaproteobacteria</taxon>
        <taxon>Hyphomicrobiales</taxon>
        <taxon>Nitrobacteraceae</taxon>
        <taxon>Bradyrhizobium</taxon>
    </lineage>
</organism>
<name>A0A810D893_9BRAD</name>
<dbReference type="AlphaFoldDB" id="A0A810D893"/>
<sequence>MIGREETLDAFPGARKIAAKRFLPALCGIGVARRLEPALKFVFDELSVFK</sequence>
<reference evidence="3" key="3">
    <citation type="submission" date="2020-05" db="EMBL/GenBank/DDBJ databases">
        <title>Complete genome sequence of Bradyrhizobium diazoefficiens XF3 isolated from soybean nodule.</title>
        <authorList>
            <person name="Noda R."/>
            <person name="Kakizaki K."/>
            <person name="Minamisawa K."/>
        </authorList>
    </citation>
    <scope>NUCLEOTIDE SEQUENCE</scope>
    <source>
        <strain evidence="3">XF3</strain>
    </source>
</reference>
<dbReference type="EMBL" id="AP023092">
    <property type="protein sequence ID" value="BCE34773.1"/>
    <property type="molecule type" value="Genomic_DNA"/>
</dbReference>
<dbReference type="EMBL" id="AP023098">
    <property type="protein sequence ID" value="BCE87008.1"/>
    <property type="molecule type" value="Genomic_DNA"/>
</dbReference>